<accession>A0A0A1UGG6</accession>
<evidence type="ECO:0000256" key="2">
    <source>
        <dbReference type="SAM" id="MobiDB-lite"/>
    </source>
</evidence>
<dbReference type="GO" id="GO:0005634">
    <property type="term" value="C:nucleus"/>
    <property type="evidence" value="ECO:0007669"/>
    <property type="project" value="TreeGrafter"/>
</dbReference>
<dbReference type="GeneID" id="14891650"/>
<organism evidence="3 4">
    <name type="scientific">Entamoeba invadens IP1</name>
    <dbReference type="NCBI Taxonomy" id="370355"/>
    <lineage>
        <taxon>Eukaryota</taxon>
        <taxon>Amoebozoa</taxon>
        <taxon>Evosea</taxon>
        <taxon>Archamoebae</taxon>
        <taxon>Mastigamoebida</taxon>
        <taxon>Entamoebidae</taxon>
        <taxon>Entamoeba</taxon>
    </lineage>
</organism>
<feature type="compositionally biased region" description="Basic residues" evidence="2">
    <location>
        <begin position="7"/>
        <end position="16"/>
    </location>
</feature>
<keyword evidence="4" id="KW-1185">Reference proteome</keyword>
<evidence type="ECO:0000313" key="4">
    <source>
        <dbReference type="Proteomes" id="UP000014680"/>
    </source>
</evidence>
<evidence type="ECO:0000313" key="3">
    <source>
        <dbReference type="EMBL" id="ELP92647.1"/>
    </source>
</evidence>
<dbReference type="OMA" id="CVKGLDE"/>
<feature type="compositionally biased region" description="Acidic residues" evidence="2">
    <location>
        <begin position="19"/>
        <end position="32"/>
    </location>
</feature>
<feature type="region of interest" description="Disordered" evidence="2">
    <location>
        <begin position="1"/>
        <end position="34"/>
    </location>
</feature>
<dbReference type="PANTHER" id="PTHR13261:SF0">
    <property type="entry name" value="BRCA2 AND CDKN1A-INTERACTING PROTEIN"/>
    <property type="match status" value="1"/>
</dbReference>
<dbReference type="Proteomes" id="UP000014680">
    <property type="component" value="Unassembled WGS sequence"/>
</dbReference>
<dbReference type="OrthoDB" id="27543at2759"/>
<dbReference type="InterPro" id="IPR025602">
    <property type="entry name" value="BCP1_family"/>
</dbReference>
<evidence type="ECO:0000256" key="1">
    <source>
        <dbReference type="ARBA" id="ARBA00006781"/>
    </source>
</evidence>
<name>A0A0A1UGG6_ENTIV</name>
<dbReference type="PANTHER" id="PTHR13261">
    <property type="entry name" value="BRCA2 AND CDKN1A INTERACTING PROTEIN"/>
    <property type="match status" value="1"/>
</dbReference>
<gene>
    <name evidence="3" type="ORF">EIN_369690</name>
</gene>
<dbReference type="AlphaFoldDB" id="A0A0A1UGG6"/>
<dbReference type="EMBL" id="KB206332">
    <property type="protein sequence ID" value="ELP92647.1"/>
    <property type="molecule type" value="Genomic_DNA"/>
</dbReference>
<sequence length="292" mass="33226">MSNPITRKSKRMKRRANAMEEEDEKFSDDENNMDPNAMEEINVDLFLENQSQNDYSEIVNFLIHSSLKYVGMNLYALTDVLLTTECGSIIKTETDKYGIAIPLELQKMPSDIVSPLSHFITETFKTRCPEKLQLVQNVLSGADGRTVFIVNERLVNCPYDLTSLLHNTIYEEIGIYDKEHNITEPVKHFILLASAVIGVDNGEEDDDDGAMKRKKKKVSNSQQLEYVLMENEVYAKYAEAIATVKTPGKDRWTLPGKVSDFTSVIIINRDNVQKILDEIALLFGVSKFEEQN</sequence>
<reference evidence="3 4" key="1">
    <citation type="submission" date="2012-10" db="EMBL/GenBank/DDBJ databases">
        <authorList>
            <person name="Zafar N."/>
            <person name="Inman J."/>
            <person name="Hall N."/>
            <person name="Lorenzi H."/>
            <person name="Caler E."/>
        </authorList>
    </citation>
    <scope>NUCLEOTIDE SEQUENCE [LARGE SCALE GENOMIC DNA]</scope>
    <source>
        <strain evidence="3 4">IP1</strain>
    </source>
</reference>
<comment type="similarity">
    <text evidence="1">Belongs to the BCP1 family.</text>
</comment>
<dbReference type="RefSeq" id="XP_004259418.1">
    <property type="nucleotide sequence ID" value="XM_004259370.1"/>
</dbReference>
<dbReference type="KEGG" id="eiv:EIN_369690"/>
<dbReference type="VEuPathDB" id="AmoebaDB:EIN_369690"/>
<proteinExistence type="inferred from homology"/>
<protein>
    <submittedName>
        <fullName evidence="3">Protein bcp1, putative</fullName>
    </submittedName>
</protein>
<dbReference type="Pfam" id="PF13862">
    <property type="entry name" value="BCCIP"/>
    <property type="match status" value="1"/>
</dbReference>